<evidence type="ECO:0000313" key="1">
    <source>
        <dbReference type="EMBL" id="SEU04659.1"/>
    </source>
</evidence>
<reference evidence="1 2" key="1">
    <citation type="submission" date="2016-10" db="EMBL/GenBank/DDBJ databases">
        <authorList>
            <person name="de Groot N.N."/>
        </authorList>
    </citation>
    <scope>NUCLEOTIDE SEQUENCE [LARGE SCALE GENOMIC DNA]</scope>
    <source>
        <strain evidence="1 2">DSM 11363</strain>
    </source>
</reference>
<dbReference type="AlphaFoldDB" id="A0A1I0J673"/>
<protein>
    <recommendedName>
        <fullName evidence="3">RiboL-PSP-HEPN domain-containing protein</fullName>
    </recommendedName>
</protein>
<gene>
    <name evidence="1" type="ORF">SAMN05216197_14719</name>
</gene>
<organism evidence="1 2">
    <name type="scientific">Pseudomonas graminis</name>
    <dbReference type="NCBI Taxonomy" id="158627"/>
    <lineage>
        <taxon>Bacteria</taxon>
        <taxon>Pseudomonadati</taxon>
        <taxon>Pseudomonadota</taxon>
        <taxon>Gammaproteobacteria</taxon>
        <taxon>Pseudomonadales</taxon>
        <taxon>Pseudomonadaceae</taxon>
        <taxon>Pseudomonas</taxon>
    </lineage>
</organism>
<dbReference type="Proteomes" id="UP000182332">
    <property type="component" value="Unassembled WGS sequence"/>
</dbReference>
<proteinExistence type="predicted"/>
<accession>A0A1I0J673</accession>
<dbReference type="EMBL" id="FOHW01000047">
    <property type="protein sequence ID" value="SEU04659.1"/>
    <property type="molecule type" value="Genomic_DNA"/>
</dbReference>
<name>A0A1I0J673_9PSED</name>
<sequence length="177" mass="19409">MLLRTRAALEECKDHLAFTNSWNSSVESYLTQHILVILCAEIQQSIYLILESRLASAEDAELKNFAITTGKKCLRSVGKAEISGFLGFFSTSAKNYLNDNIDDVTVSLYNNAIASRHDVAHSVGTKITFSELEKVLDASILFLTVVNDAVFASVAKTNLDNPTATSALDFLHPPVPR</sequence>
<evidence type="ECO:0008006" key="3">
    <source>
        <dbReference type="Google" id="ProtNLM"/>
    </source>
</evidence>
<evidence type="ECO:0000313" key="2">
    <source>
        <dbReference type="Proteomes" id="UP000182332"/>
    </source>
</evidence>